<dbReference type="PANTHER" id="PTHR47536">
    <property type="entry name" value="C-TYPE LECTIN DOMAIN FAMILY 5 MEMBER A"/>
    <property type="match status" value="1"/>
</dbReference>
<dbReference type="PANTHER" id="PTHR47536:SF1">
    <property type="entry name" value="C-TYPE LECTIN DOMAIN FAMILY 5 MEMBER A"/>
    <property type="match status" value="1"/>
</dbReference>
<evidence type="ECO:0000313" key="3">
    <source>
        <dbReference type="Proteomes" id="UP000261520"/>
    </source>
</evidence>
<dbReference type="InterPro" id="IPR016186">
    <property type="entry name" value="C-type_lectin-like/link_sf"/>
</dbReference>
<dbReference type="Gene3D" id="3.10.100.10">
    <property type="entry name" value="Mannose-Binding Protein A, subunit A"/>
    <property type="match status" value="1"/>
</dbReference>
<name>A0A3B4B050_9GOBI</name>
<dbReference type="Proteomes" id="UP000261520">
    <property type="component" value="Unplaced"/>
</dbReference>
<feature type="domain" description="C-type lectin" evidence="1">
    <location>
        <begin position="34"/>
        <end position="102"/>
    </location>
</feature>
<dbReference type="InterPro" id="IPR052869">
    <property type="entry name" value="CLEC5A"/>
</dbReference>
<dbReference type="Ensembl" id="ENSPMGT00000023811.1">
    <property type="protein sequence ID" value="ENSPMGP00000022360.1"/>
    <property type="gene ID" value="ENSPMGG00000018084.1"/>
</dbReference>
<protein>
    <recommendedName>
        <fullName evidence="1">C-type lectin domain-containing protein</fullName>
    </recommendedName>
</protein>
<evidence type="ECO:0000313" key="2">
    <source>
        <dbReference type="Ensembl" id="ENSPMGP00000022360.1"/>
    </source>
</evidence>
<dbReference type="SUPFAM" id="SSF56436">
    <property type="entry name" value="C-type lectin-like"/>
    <property type="match status" value="1"/>
</dbReference>
<dbReference type="GO" id="GO:0045087">
    <property type="term" value="P:innate immune response"/>
    <property type="evidence" value="ECO:0007669"/>
    <property type="project" value="TreeGrafter"/>
</dbReference>
<dbReference type="AlphaFoldDB" id="A0A3B4B050"/>
<evidence type="ECO:0000259" key="1">
    <source>
        <dbReference type="PROSITE" id="PS50041"/>
    </source>
</evidence>
<dbReference type="PROSITE" id="PS50041">
    <property type="entry name" value="C_TYPE_LECTIN_2"/>
    <property type="match status" value="1"/>
</dbReference>
<accession>A0A3B4B050</accession>
<dbReference type="STRING" id="409849.ENSPMGP00000022360"/>
<reference evidence="2" key="2">
    <citation type="submission" date="2025-09" db="UniProtKB">
        <authorList>
            <consortium name="Ensembl"/>
        </authorList>
    </citation>
    <scope>IDENTIFICATION</scope>
</reference>
<keyword evidence="3" id="KW-1185">Reference proteome</keyword>
<organism evidence="2 3">
    <name type="scientific">Periophthalmus magnuspinnatus</name>
    <dbReference type="NCBI Taxonomy" id="409849"/>
    <lineage>
        <taxon>Eukaryota</taxon>
        <taxon>Metazoa</taxon>
        <taxon>Chordata</taxon>
        <taxon>Craniata</taxon>
        <taxon>Vertebrata</taxon>
        <taxon>Euteleostomi</taxon>
        <taxon>Actinopterygii</taxon>
        <taxon>Neopterygii</taxon>
        <taxon>Teleostei</taxon>
        <taxon>Neoteleostei</taxon>
        <taxon>Acanthomorphata</taxon>
        <taxon>Gobiaria</taxon>
        <taxon>Gobiiformes</taxon>
        <taxon>Gobioidei</taxon>
        <taxon>Gobiidae</taxon>
        <taxon>Oxudercinae</taxon>
        <taxon>Periophthalmus</taxon>
    </lineage>
</organism>
<dbReference type="InterPro" id="IPR001304">
    <property type="entry name" value="C-type_lectin-like"/>
</dbReference>
<sequence>MAAVLVTKCPLSLSGSQNQNSLCPARWLYSSHLCFLLSTDRKTWGDSQSFCHGESGSLAVVTDPALQKFLTDNGAQEYWVGLKREGGRDWTWVNGESFNENR</sequence>
<dbReference type="InterPro" id="IPR016187">
    <property type="entry name" value="CTDL_fold"/>
</dbReference>
<reference evidence="2" key="1">
    <citation type="submission" date="2025-08" db="UniProtKB">
        <authorList>
            <consortium name="Ensembl"/>
        </authorList>
    </citation>
    <scope>IDENTIFICATION</scope>
</reference>
<dbReference type="Pfam" id="PF00059">
    <property type="entry name" value="Lectin_C"/>
    <property type="match status" value="1"/>
</dbReference>
<dbReference type="GO" id="GO:0001618">
    <property type="term" value="F:virus receptor activity"/>
    <property type="evidence" value="ECO:0007669"/>
    <property type="project" value="TreeGrafter"/>
</dbReference>
<proteinExistence type="predicted"/>